<dbReference type="InterPro" id="IPR001525">
    <property type="entry name" value="C5_MeTfrase"/>
</dbReference>
<dbReference type="GO" id="GO:0008168">
    <property type="term" value="F:methyltransferase activity"/>
    <property type="evidence" value="ECO:0007669"/>
    <property type="project" value="UniProtKB-KW"/>
</dbReference>
<evidence type="ECO:0000256" key="3">
    <source>
        <dbReference type="ARBA" id="ARBA00022691"/>
    </source>
</evidence>
<dbReference type="InterPro" id="IPR050750">
    <property type="entry name" value="C5-MTase"/>
</dbReference>
<evidence type="ECO:0000313" key="10">
    <source>
        <dbReference type="RefSeq" id="XP_030383967.1"/>
    </source>
</evidence>
<evidence type="ECO:0000256" key="6">
    <source>
        <dbReference type="ARBA" id="ARBA00042810"/>
    </source>
</evidence>
<evidence type="ECO:0000256" key="1">
    <source>
        <dbReference type="ARBA" id="ARBA00022603"/>
    </source>
</evidence>
<dbReference type="EC" id="2.1.1.204" evidence="4"/>
<dbReference type="GO" id="GO:0005634">
    <property type="term" value="C:nucleus"/>
    <property type="evidence" value="ECO:0007669"/>
    <property type="project" value="TreeGrafter"/>
</dbReference>
<evidence type="ECO:0000313" key="9">
    <source>
        <dbReference type="Proteomes" id="UP000504634"/>
    </source>
</evidence>
<dbReference type="SUPFAM" id="SSF53335">
    <property type="entry name" value="S-adenosyl-L-methionine-dependent methyltransferases"/>
    <property type="match status" value="1"/>
</dbReference>
<dbReference type="PANTHER" id="PTHR46098">
    <property type="entry name" value="TRNA (CYTOSINE(38)-C(5))-METHYLTRANSFERASE"/>
    <property type="match status" value="1"/>
</dbReference>
<keyword evidence="3 7" id="KW-0949">S-adenosyl-L-methionine</keyword>
<dbReference type="NCBIfam" id="TIGR00675">
    <property type="entry name" value="dcm"/>
    <property type="match status" value="1"/>
</dbReference>
<dbReference type="OrthoDB" id="414133at2759"/>
<proteinExistence type="inferred from homology"/>
<dbReference type="CTD" id="17750"/>
<feature type="active site" evidence="7">
    <location>
        <position position="78"/>
    </location>
</feature>
<dbReference type="Gene3D" id="3.40.50.150">
    <property type="entry name" value="Vaccinia Virus protein VP39"/>
    <property type="match status" value="1"/>
</dbReference>
<dbReference type="Gene3D" id="3.90.120.10">
    <property type="entry name" value="DNA Methylase, subunit A, domain 2"/>
    <property type="match status" value="1"/>
</dbReference>
<accession>A0A6J2U9U8</accession>
<gene>
    <name evidence="10" type="primary">LOC115631385</name>
</gene>
<dbReference type="RefSeq" id="XP_030383967.1">
    <property type="nucleotide sequence ID" value="XM_030528107.1"/>
</dbReference>
<dbReference type="PROSITE" id="PS51679">
    <property type="entry name" value="SAM_MT_C5"/>
    <property type="match status" value="1"/>
</dbReference>
<dbReference type="InterPro" id="IPR029063">
    <property type="entry name" value="SAM-dependent_MTases_sf"/>
</dbReference>
<keyword evidence="2 7" id="KW-0808">Transferase</keyword>
<sequence length="348" mass="39904">MELRVLELFSGIGGMHYAFQYAQLKGKFVGVMDINTVANAVYAHNYKNVKVRTKNIQSLSEKEIEKLDVNMILMSPPCQPHTRQGLQRDIEDKRSDALAHICRLLPLCKTLRYVLMENVKGFEGSQAHEQFIGALEKAGFYWREFILTPTQFNVPNTRHRYYCIARKNNDFSFQGGQIWDEIPLPMTTNHPMPTISTILDPEASSELVLPDDVLLKRVPVMDIVNPTDTKSMCFTKAYTHYSEGTGSVFTPLSGEEFKRIFKAANELETTLISDCNSADLQQSRLALLRQLKLRYFTPREVARLMSFPEYFEFPNDTTLRQKYRLLGNSINVRVVGVLLKVLTDCEKQ</sequence>
<dbReference type="InterPro" id="IPR031303">
    <property type="entry name" value="C5_meth_CS"/>
</dbReference>
<dbReference type="PANTHER" id="PTHR46098:SF1">
    <property type="entry name" value="TRNA (CYTOSINE(38)-C(5))-METHYLTRANSFERASE"/>
    <property type="match status" value="1"/>
</dbReference>
<evidence type="ECO:0000256" key="5">
    <source>
        <dbReference type="ARBA" id="ARBA00039681"/>
    </source>
</evidence>
<evidence type="ECO:0000256" key="2">
    <source>
        <dbReference type="ARBA" id="ARBA00022679"/>
    </source>
</evidence>
<keyword evidence="9" id="KW-1185">Reference proteome</keyword>
<dbReference type="Proteomes" id="UP000504634">
    <property type="component" value="Unplaced"/>
</dbReference>
<comment type="similarity">
    <text evidence="7 8">Belongs to the class I-like SAM-binding methyltransferase superfamily. C5-methyltransferase family.</text>
</comment>
<dbReference type="Pfam" id="PF00145">
    <property type="entry name" value="DNA_methylase"/>
    <property type="match status" value="1"/>
</dbReference>
<keyword evidence="1 7" id="KW-0489">Methyltransferase</keyword>
<protein>
    <recommendedName>
        <fullName evidence="5">tRNA (cytosine(38)-C(5))-methyltransferase</fullName>
        <ecNumber evidence="4">2.1.1.204</ecNumber>
    </recommendedName>
    <alternativeName>
        <fullName evidence="6">DNA (cytosine-5)-methyltransferase-like protein 2</fullName>
    </alternativeName>
</protein>
<evidence type="ECO:0000256" key="8">
    <source>
        <dbReference type="RuleBase" id="RU000416"/>
    </source>
</evidence>
<dbReference type="PROSITE" id="PS00095">
    <property type="entry name" value="C5_MTASE_2"/>
    <property type="match status" value="1"/>
</dbReference>
<dbReference type="PRINTS" id="PR00105">
    <property type="entry name" value="C5METTRFRASE"/>
</dbReference>
<evidence type="ECO:0000256" key="7">
    <source>
        <dbReference type="PROSITE-ProRule" id="PRU01016"/>
    </source>
</evidence>
<dbReference type="GO" id="GO:0032259">
    <property type="term" value="P:methylation"/>
    <property type="evidence" value="ECO:0007669"/>
    <property type="project" value="UniProtKB-KW"/>
</dbReference>
<reference evidence="10" key="1">
    <citation type="submission" date="2025-08" db="UniProtKB">
        <authorList>
            <consortium name="RefSeq"/>
        </authorList>
    </citation>
    <scope>IDENTIFICATION</scope>
    <source>
        <strain evidence="10">11010-0011.00</strain>
        <tissue evidence="10">Whole body</tissue>
    </source>
</reference>
<dbReference type="AlphaFoldDB" id="A0A6J2U9U8"/>
<organism evidence="9 10">
    <name type="scientific">Drosophila lebanonensis</name>
    <name type="common">Fruit fly</name>
    <name type="synonym">Scaptodrosophila lebanonensis</name>
    <dbReference type="NCBI Taxonomy" id="7225"/>
    <lineage>
        <taxon>Eukaryota</taxon>
        <taxon>Metazoa</taxon>
        <taxon>Ecdysozoa</taxon>
        <taxon>Arthropoda</taxon>
        <taxon>Hexapoda</taxon>
        <taxon>Insecta</taxon>
        <taxon>Pterygota</taxon>
        <taxon>Neoptera</taxon>
        <taxon>Endopterygota</taxon>
        <taxon>Diptera</taxon>
        <taxon>Brachycera</taxon>
        <taxon>Muscomorpha</taxon>
        <taxon>Ephydroidea</taxon>
        <taxon>Drosophilidae</taxon>
        <taxon>Scaptodrosophila</taxon>
    </lineage>
</organism>
<evidence type="ECO:0000256" key="4">
    <source>
        <dbReference type="ARBA" id="ARBA00039081"/>
    </source>
</evidence>
<name>A0A6J2U9U8_DROLE</name>
<dbReference type="GeneID" id="115631385"/>